<dbReference type="OrthoDB" id="9809878at2"/>
<dbReference type="GO" id="GO:0009295">
    <property type="term" value="C:nucleoid"/>
    <property type="evidence" value="ECO:0007669"/>
    <property type="project" value="TreeGrafter"/>
</dbReference>
<evidence type="ECO:0000313" key="6">
    <source>
        <dbReference type="Proteomes" id="UP000183469"/>
    </source>
</evidence>
<dbReference type="GO" id="GO:0003697">
    <property type="term" value="F:single-stranded DNA binding"/>
    <property type="evidence" value="ECO:0007669"/>
    <property type="project" value="UniProtKB-UniRule"/>
</dbReference>
<dbReference type="Proteomes" id="UP000183469">
    <property type="component" value="Unassembled WGS sequence"/>
</dbReference>
<protein>
    <recommendedName>
        <fullName evidence="2 3">Single-stranded DNA-binding protein</fullName>
        <shortName evidence="2">SSB</shortName>
    </recommendedName>
</protein>
<evidence type="ECO:0000313" key="5">
    <source>
        <dbReference type="EMBL" id="SDZ77441.1"/>
    </source>
</evidence>
<dbReference type="GO" id="GO:0006260">
    <property type="term" value="P:DNA replication"/>
    <property type="evidence" value="ECO:0007669"/>
    <property type="project" value="InterPro"/>
</dbReference>
<dbReference type="RefSeq" id="WP_074670668.1">
    <property type="nucleotide sequence ID" value="NZ_FNQG01000002.1"/>
</dbReference>
<dbReference type="HAMAP" id="MF_00984">
    <property type="entry name" value="SSB"/>
    <property type="match status" value="1"/>
</dbReference>
<dbReference type="Gene3D" id="2.40.50.140">
    <property type="entry name" value="Nucleic acid-binding proteins"/>
    <property type="match status" value="1"/>
</dbReference>
<dbReference type="InterPro" id="IPR000424">
    <property type="entry name" value="Primosome_PriB/ssb"/>
</dbReference>
<feature type="compositionally biased region" description="Basic and acidic residues" evidence="4">
    <location>
        <begin position="101"/>
        <end position="118"/>
    </location>
</feature>
<dbReference type="Pfam" id="PF00436">
    <property type="entry name" value="SSB"/>
    <property type="match status" value="1"/>
</dbReference>
<proteinExistence type="inferred from homology"/>
<organism evidence="5 6">
    <name type="scientific">Selenomonas ruminantium</name>
    <dbReference type="NCBI Taxonomy" id="971"/>
    <lineage>
        <taxon>Bacteria</taxon>
        <taxon>Bacillati</taxon>
        <taxon>Bacillota</taxon>
        <taxon>Negativicutes</taxon>
        <taxon>Selenomonadales</taxon>
        <taxon>Selenomonadaceae</taxon>
        <taxon>Selenomonas</taxon>
    </lineage>
</organism>
<accession>A0A1H3VRX8</accession>
<dbReference type="AlphaFoldDB" id="A0A1H3VRX8"/>
<dbReference type="PANTHER" id="PTHR10302:SF27">
    <property type="entry name" value="SINGLE-STRANDED DNA-BINDING PROTEIN"/>
    <property type="match status" value="1"/>
</dbReference>
<dbReference type="NCBIfam" id="TIGR00621">
    <property type="entry name" value="ssb"/>
    <property type="match status" value="1"/>
</dbReference>
<keyword evidence="1 2" id="KW-0238">DNA-binding</keyword>
<dbReference type="PROSITE" id="PS50935">
    <property type="entry name" value="SSB"/>
    <property type="match status" value="1"/>
</dbReference>
<dbReference type="InterPro" id="IPR012340">
    <property type="entry name" value="NA-bd_OB-fold"/>
</dbReference>
<dbReference type="PIRSF" id="PIRSF002070">
    <property type="entry name" value="SSB"/>
    <property type="match status" value="1"/>
</dbReference>
<evidence type="ECO:0000256" key="1">
    <source>
        <dbReference type="ARBA" id="ARBA00023125"/>
    </source>
</evidence>
<dbReference type="EMBL" id="FNQG01000002">
    <property type="protein sequence ID" value="SDZ77441.1"/>
    <property type="molecule type" value="Genomic_DNA"/>
</dbReference>
<dbReference type="CDD" id="cd04496">
    <property type="entry name" value="SSB_OBF"/>
    <property type="match status" value="1"/>
</dbReference>
<sequence length="125" mass="13974">MNHVALTGNISQDIELHTTGNDNSVTTIHLAVQSDYYKAGEEPKAEFIPVTVWGKQAETCAANLIKGQHIEIEGRLQHRSYEKDGEKRYVTEIIAEKVKFGAKPKRQDEASEFTESKKSKAKKSA</sequence>
<comment type="subunit">
    <text evidence="2">Homotetramer.</text>
</comment>
<reference evidence="5 6" key="1">
    <citation type="submission" date="2016-10" db="EMBL/GenBank/DDBJ databases">
        <authorList>
            <person name="de Groot N.N."/>
        </authorList>
    </citation>
    <scope>NUCLEOTIDE SEQUENCE [LARGE SCALE GENOMIC DNA]</scope>
    <source>
        <strain evidence="5 6">DSM 2872</strain>
    </source>
</reference>
<gene>
    <name evidence="5" type="ORF">SAMN05660648_00517</name>
</gene>
<evidence type="ECO:0000256" key="3">
    <source>
        <dbReference type="PIRNR" id="PIRNR002070"/>
    </source>
</evidence>
<evidence type="ECO:0000256" key="4">
    <source>
        <dbReference type="SAM" id="MobiDB-lite"/>
    </source>
</evidence>
<dbReference type="PANTHER" id="PTHR10302">
    <property type="entry name" value="SINGLE-STRANDED DNA-BINDING PROTEIN"/>
    <property type="match status" value="1"/>
</dbReference>
<comment type="caution">
    <text evidence="2">Lacks conserved residue(s) required for the propagation of feature annotation.</text>
</comment>
<evidence type="ECO:0000256" key="2">
    <source>
        <dbReference type="HAMAP-Rule" id="MF_00984"/>
    </source>
</evidence>
<name>A0A1H3VRX8_SELRU</name>
<feature type="region of interest" description="Disordered" evidence="4">
    <location>
        <begin position="101"/>
        <end position="125"/>
    </location>
</feature>
<dbReference type="SUPFAM" id="SSF50249">
    <property type="entry name" value="Nucleic acid-binding proteins"/>
    <property type="match status" value="1"/>
</dbReference>
<dbReference type="InterPro" id="IPR011344">
    <property type="entry name" value="ssDNA-bd"/>
</dbReference>